<protein>
    <submittedName>
        <fullName evidence="1">Uncharacterized protein</fullName>
    </submittedName>
</protein>
<dbReference type="AlphaFoldDB" id="A0A158KBZ4"/>
<dbReference type="RefSeq" id="WP_159964937.1">
    <property type="nucleotide sequence ID" value="NZ_FCOL02000044.1"/>
</dbReference>
<keyword evidence="2" id="KW-1185">Reference proteome</keyword>
<dbReference type="EMBL" id="FCOL02000044">
    <property type="protein sequence ID" value="SAL78253.1"/>
    <property type="molecule type" value="Genomic_DNA"/>
</dbReference>
<gene>
    <name evidence="1" type="ORF">AWB67_05232</name>
</gene>
<proteinExistence type="predicted"/>
<comment type="caution">
    <text evidence="1">The sequence shown here is derived from an EMBL/GenBank/DDBJ whole genome shotgun (WGS) entry which is preliminary data.</text>
</comment>
<evidence type="ECO:0000313" key="2">
    <source>
        <dbReference type="Proteomes" id="UP000054925"/>
    </source>
</evidence>
<sequence length="137" mass="15369">MKLKKGKCCVIDRSDVDVHSGYADTVWIASAKFMEAHAIFFSLLAEAAMNNFTTLVNPVVVVGSNVNHDLSLTESEERSMSKNLMGPATKKAIASRTPLARHSLLVFERHIRGHDHTLYLRFSICWDRSTNIPVIIR</sequence>
<reference evidence="1" key="1">
    <citation type="submission" date="2016-01" db="EMBL/GenBank/DDBJ databases">
        <authorList>
            <person name="Peeters C."/>
        </authorList>
    </citation>
    <scope>NUCLEOTIDE SEQUENCE [LARGE SCALE GENOMIC DNA]</scope>
    <source>
        <strain evidence="1">LMG 22937</strain>
    </source>
</reference>
<accession>A0A158KBZ4</accession>
<organism evidence="1 2">
    <name type="scientific">Caballeronia terrestris</name>
    <dbReference type="NCBI Taxonomy" id="1226301"/>
    <lineage>
        <taxon>Bacteria</taxon>
        <taxon>Pseudomonadati</taxon>
        <taxon>Pseudomonadota</taxon>
        <taxon>Betaproteobacteria</taxon>
        <taxon>Burkholderiales</taxon>
        <taxon>Burkholderiaceae</taxon>
        <taxon>Caballeronia</taxon>
    </lineage>
</organism>
<evidence type="ECO:0000313" key="1">
    <source>
        <dbReference type="EMBL" id="SAL78253.1"/>
    </source>
</evidence>
<name>A0A158KBZ4_9BURK</name>
<dbReference type="Proteomes" id="UP000054925">
    <property type="component" value="Unassembled WGS sequence"/>
</dbReference>